<keyword evidence="5" id="KW-1185">Reference proteome</keyword>
<dbReference type="PANTHER" id="PTHR10091">
    <property type="entry name" value="ALDOSE-1-EPIMERASE"/>
    <property type="match status" value="1"/>
</dbReference>
<dbReference type="AlphaFoldDB" id="A0A164R0U0"/>
<dbReference type="CDD" id="cd09019">
    <property type="entry name" value="galactose_mutarotase_like"/>
    <property type="match status" value="1"/>
</dbReference>
<dbReference type="InterPro" id="IPR008183">
    <property type="entry name" value="Aldose_1/G6P_1-epimerase"/>
</dbReference>
<dbReference type="InterPro" id="IPR011013">
    <property type="entry name" value="Gal_mutarotase_sf_dom"/>
</dbReference>
<dbReference type="GO" id="GO:0030246">
    <property type="term" value="F:carbohydrate binding"/>
    <property type="evidence" value="ECO:0007669"/>
    <property type="project" value="InterPro"/>
</dbReference>
<reference evidence="4 5" key="1">
    <citation type="journal article" date="2016" name="Mol. Biol. Evol.">
        <title>Comparative Genomics of Early-Diverging Mushroom-Forming Fungi Provides Insights into the Origins of Lignocellulose Decay Capabilities.</title>
        <authorList>
            <person name="Nagy L.G."/>
            <person name="Riley R."/>
            <person name="Tritt A."/>
            <person name="Adam C."/>
            <person name="Daum C."/>
            <person name="Floudas D."/>
            <person name="Sun H."/>
            <person name="Yadav J.S."/>
            <person name="Pangilinan J."/>
            <person name="Larsson K.H."/>
            <person name="Matsuura K."/>
            <person name="Barry K."/>
            <person name="Labutti K."/>
            <person name="Kuo R."/>
            <person name="Ohm R.A."/>
            <person name="Bhattacharya S.S."/>
            <person name="Shirouzu T."/>
            <person name="Yoshinaga Y."/>
            <person name="Martin F.M."/>
            <person name="Grigoriev I.V."/>
            <person name="Hibbett D.S."/>
        </authorList>
    </citation>
    <scope>NUCLEOTIDE SEQUENCE [LARGE SCALE GENOMIC DNA]</scope>
    <source>
        <strain evidence="4 5">HHB9708</strain>
    </source>
</reference>
<evidence type="ECO:0000313" key="5">
    <source>
        <dbReference type="Proteomes" id="UP000076722"/>
    </source>
</evidence>
<dbReference type="GO" id="GO:0006006">
    <property type="term" value="P:glucose metabolic process"/>
    <property type="evidence" value="ECO:0007669"/>
    <property type="project" value="TreeGrafter"/>
</dbReference>
<dbReference type="PANTHER" id="PTHR10091:SF6">
    <property type="entry name" value="1-EPIMERASE, PUTATIVE (AFU_ORTHOLOGUE AFUA_3G13240)-RELATED"/>
    <property type="match status" value="1"/>
</dbReference>
<gene>
    <name evidence="4" type="ORF">SISNIDRAFT_488681</name>
</gene>
<evidence type="ECO:0000313" key="4">
    <source>
        <dbReference type="EMBL" id="KZS90149.1"/>
    </source>
</evidence>
<protein>
    <submittedName>
        <fullName evidence="4">Galactose mutarotase-like protein</fullName>
    </submittedName>
</protein>
<keyword evidence="2" id="KW-0413">Isomerase</keyword>
<dbReference type="OrthoDB" id="274691at2759"/>
<evidence type="ECO:0000256" key="2">
    <source>
        <dbReference type="ARBA" id="ARBA00023235"/>
    </source>
</evidence>
<dbReference type="Gene3D" id="2.70.98.10">
    <property type="match status" value="1"/>
</dbReference>
<keyword evidence="3" id="KW-0119">Carbohydrate metabolism</keyword>
<evidence type="ECO:0000256" key="3">
    <source>
        <dbReference type="ARBA" id="ARBA00023277"/>
    </source>
</evidence>
<dbReference type="Proteomes" id="UP000076722">
    <property type="component" value="Unassembled WGS sequence"/>
</dbReference>
<dbReference type="GO" id="GO:0033499">
    <property type="term" value="P:galactose catabolic process via UDP-galactose, Leloir pathway"/>
    <property type="evidence" value="ECO:0007669"/>
    <property type="project" value="TreeGrafter"/>
</dbReference>
<dbReference type="EMBL" id="KV419423">
    <property type="protein sequence ID" value="KZS90149.1"/>
    <property type="molecule type" value="Genomic_DNA"/>
</dbReference>
<dbReference type="InterPro" id="IPR014718">
    <property type="entry name" value="GH-type_carb-bd"/>
</dbReference>
<dbReference type="SUPFAM" id="SSF74650">
    <property type="entry name" value="Galactose mutarotase-like"/>
    <property type="match status" value="1"/>
</dbReference>
<proteinExistence type="inferred from homology"/>
<dbReference type="Pfam" id="PF01263">
    <property type="entry name" value="Aldose_epim"/>
    <property type="match status" value="1"/>
</dbReference>
<evidence type="ECO:0000256" key="1">
    <source>
        <dbReference type="ARBA" id="ARBA00006206"/>
    </source>
</evidence>
<name>A0A164R0U0_9AGAM</name>
<dbReference type="GO" id="GO:0004034">
    <property type="term" value="F:aldose 1-epimerase activity"/>
    <property type="evidence" value="ECO:0007669"/>
    <property type="project" value="TreeGrafter"/>
</dbReference>
<organism evidence="4 5">
    <name type="scientific">Sistotremastrum niveocremeum HHB9708</name>
    <dbReference type="NCBI Taxonomy" id="1314777"/>
    <lineage>
        <taxon>Eukaryota</taxon>
        <taxon>Fungi</taxon>
        <taxon>Dikarya</taxon>
        <taxon>Basidiomycota</taxon>
        <taxon>Agaricomycotina</taxon>
        <taxon>Agaricomycetes</taxon>
        <taxon>Sistotremastrales</taxon>
        <taxon>Sistotremastraceae</taxon>
        <taxon>Sertulicium</taxon>
        <taxon>Sertulicium niveocremeum</taxon>
    </lineage>
</organism>
<dbReference type="STRING" id="1314777.A0A164R0U0"/>
<accession>A0A164R0U0</accession>
<comment type="similarity">
    <text evidence="1">Belongs to the aldose epimerase family.</text>
</comment>
<dbReference type="InterPro" id="IPR047215">
    <property type="entry name" value="Galactose_mutarotase-like"/>
</dbReference>
<sequence>MSTPSVNPFSETVISSPDGSIKAKIVNLGATLSELWVKDKNGKAVDVVLGYDDPSRLLSDPVHGYLNSIIGRYANRIQKGLFTIPISKNPEQGQPGVYSIATTDHDGANALHGGLKGWDRYTWTPIETAPTSVTYTHVDEAAEGFPGTVKATVTHTVKDDGIYELSIGATASEPTPILLTQHTYWNLDAFETTDTILDHYLQVHGSKVLEVDDVLIPTGKTIDVAGSAYDFRTPQKIGARWEGTTGFSGSGLTGYDNCYLYDEKDPKKTQVSLWSESTGIRMDISSDQVAVQVYSGMGVNTTRKATHGGESKKYGPLSAVCLEQQDYIAAINVPEFGVDQIHYPGRDYKWEAVHKFSVVS</sequence>